<keyword evidence="4 7" id="KW-0067">ATP-binding</keyword>
<dbReference type="InterPro" id="IPR003439">
    <property type="entry name" value="ABC_transporter-like_ATP-bd"/>
</dbReference>
<evidence type="ECO:0000256" key="5">
    <source>
        <dbReference type="SAM" id="MobiDB-lite"/>
    </source>
</evidence>
<dbReference type="EMBL" id="JAHQCX010000021">
    <property type="protein sequence ID" value="MBU9728619.1"/>
    <property type="molecule type" value="Genomic_DNA"/>
</dbReference>
<dbReference type="SMART" id="SM00382">
    <property type="entry name" value="AAA"/>
    <property type="match status" value="1"/>
</dbReference>
<gene>
    <name evidence="7" type="ORF">KTH90_21755</name>
</gene>
<name>A0ABS6KDQ2_9FIRM</name>
<dbReference type="Proteomes" id="UP001314681">
    <property type="component" value="Unassembled WGS sequence"/>
</dbReference>
<keyword evidence="2" id="KW-0813">Transport</keyword>
<evidence type="ECO:0000256" key="2">
    <source>
        <dbReference type="ARBA" id="ARBA00022448"/>
    </source>
</evidence>
<dbReference type="InterPro" id="IPR017871">
    <property type="entry name" value="ABC_transporter-like_CS"/>
</dbReference>
<dbReference type="SUPFAM" id="SSF52540">
    <property type="entry name" value="P-loop containing nucleoside triphosphate hydrolases"/>
    <property type="match status" value="1"/>
</dbReference>
<dbReference type="Gene3D" id="3.40.50.300">
    <property type="entry name" value="P-loop containing nucleotide triphosphate hydrolases"/>
    <property type="match status" value="1"/>
</dbReference>
<dbReference type="Pfam" id="PF00005">
    <property type="entry name" value="ABC_tran"/>
    <property type="match status" value="1"/>
</dbReference>
<comment type="similarity">
    <text evidence="1">Belongs to the ABC transporter superfamily.</text>
</comment>
<organism evidence="7 8">
    <name type="scientific">Diplocloster modestus</name>
    <dbReference type="NCBI Taxonomy" id="2850322"/>
    <lineage>
        <taxon>Bacteria</taxon>
        <taxon>Bacillati</taxon>
        <taxon>Bacillota</taxon>
        <taxon>Clostridia</taxon>
        <taxon>Lachnospirales</taxon>
        <taxon>Lachnospiraceae</taxon>
        <taxon>Diplocloster</taxon>
    </lineage>
</organism>
<feature type="region of interest" description="Disordered" evidence="5">
    <location>
        <begin position="327"/>
        <end position="351"/>
    </location>
</feature>
<dbReference type="PANTHER" id="PTHR43117:SF4">
    <property type="entry name" value="OSMOPROTECTANT IMPORT ATP-BINDING PROTEIN OSMV"/>
    <property type="match status" value="1"/>
</dbReference>
<evidence type="ECO:0000259" key="6">
    <source>
        <dbReference type="PROSITE" id="PS50893"/>
    </source>
</evidence>
<evidence type="ECO:0000313" key="8">
    <source>
        <dbReference type="Proteomes" id="UP001314681"/>
    </source>
</evidence>
<evidence type="ECO:0000256" key="3">
    <source>
        <dbReference type="ARBA" id="ARBA00022741"/>
    </source>
</evidence>
<dbReference type="InterPro" id="IPR027417">
    <property type="entry name" value="P-loop_NTPase"/>
</dbReference>
<evidence type="ECO:0000313" key="7">
    <source>
        <dbReference type="EMBL" id="MBU9728619.1"/>
    </source>
</evidence>
<accession>A0ABS6KDQ2</accession>
<dbReference type="PROSITE" id="PS50893">
    <property type="entry name" value="ABC_TRANSPORTER_2"/>
    <property type="match status" value="1"/>
</dbReference>
<sequence length="351" mass="39762">MLEFQHVDAGYPGQNRQILKNISFRIIQGEFITILGNSGSGKTTLLKLVNRLISPAGGRILFKGGDIAQGTPEQLRKNMGYVIQQAGLFPHMTVAENIAVLPKVLKWNKNTINARVDELLSMTKLPSDKEFKNRHPWQLSGGQQQRVGIARALCTDPDILLMDEPFGALDAVTRKELQQELKQLHHTFGKTILFVTHDRQEAIDLGDRVMVLNDGEISQFDTPRRLIMCPANEAIRNLFHADTALKKLSYFKVSDFADLLKEEQDGGARSVEWDMPMETVLDCMLQGQERVLVYREGIYMGSFRHRDLIQADGYTENQADRYTENQADGYIDDQSDDYTNNQERGQTGEMV</sequence>
<dbReference type="InterPro" id="IPR003593">
    <property type="entry name" value="AAA+_ATPase"/>
</dbReference>
<keyword evidence="3" id="KW-0547">Nucleotide-binding</keyword>
<dbReference type="PROSITE" id="PS00211">
    <property type="entry name" value="ABC_TRANSPORTER_1"/>
    <property type="match status" value="1"/>
</dbReference>
<dbReference type="GO" id="GO:0005524">
    <property type="term" value="F:ATP binding"/>
    <property type="evidence" value="ECO:0007669"/>
    <property type="project" value="UniProtKB-KW"/>
</dbReference>
<evidence type="ECO:0000256" key="1">
    <source>
        <dbReference type="ARBA" id="ARBA00005417"/>
    </source>
</evidence>
<proteinExistence type="inferred from homology"/>
<protein>
    <submittedName>
        <fullName evidence="7">ATP-binding cassette domain-containing protein</fullName>
    </submittedName>
</protein>
<evidence type="ECO:0000256" key="4">
    <source>
        <dbReference type="ARBA" id="ARBA00022840"/>
    </source>
</evidence>
<feature type="domain" description="ABC transporter" evidence="6">
    <location>
        <begin position="2"/>
        <end position="239"/>
    </location>
</feature>
<dbReference type="PANTHER" id="PTHR43117">
    <property type="entry name" value="OSMOPROTECTANT IMPORT ATP-BINDING PROTEIN OSMV"/>
    <property type="match status" value="1"/>
</dbReference>
<comment type="caution">
    <text evidence="7">The sequence shown here is derived from an EMBL/GenBank/DDBJ whole genome shotgun (WGS) entry which is preliminary data.</text>
</comment>
<reference evidence="7 8" key="1">
    <citation type="submission" date="2021-06" db="EMBL/GenBank/DDBJ databases">
        <title>Description of novel taxa of the family Lachnospiraceae.</title>
        <authorList>
            <person name="Chaplin A.V."/>
            <person name="Sokolova S.R."/>
            <person name="Pikina A.P."/>
            <person name="Korzhanova M."/>
            <person name="Belova V."/>
            <person name="Korostin D."/>
            <person name="Efimov B.A."/>
        </authorList>
    </citation>
    <scope>NUCLEOTIDE SEQUENCE [LARGE SCALE GENOMIC DNA]</scope>
    <source>
        <strain evidence="7 8">ASD4241</strain>
    </source>
</reference>
<keyword evidence="8" id="KW-1185">Reference proteome</keyword>